<dbReference type="EMBL" id="CABVQS010000027">
    <property type="protein sequence ID" value="VWD51888.1"/>
    <property type="molecule type" value="Genomic_DNA"/>
</dbReference>
<reference evidence="1 2" key="1">
    <citation type="submission" date="2019-09" db="EMBL/GenBank/DDBJ databases">
        <authorList>
            <person name="Depoorter E."/>
        </authorList>
    </citation>
    <scope>NUCLEOTIDE SEQUENCE [LARGE SCALE GENOMIC DNA]</scope>
    <source>
        <strain evidence="1">R-71033</strain>
    </source>
</reference>
<name>A0A6P3B5D3_9BURK</name>
<protein>
    <submittedName>
        <fullName evidence="1">Uncharacterized protein</fullName>
    </submittedName>
</protein>
<gene>
    <name evidence="1" type="ORF">BCO71033_05427</name>
</gene>
<organism evidence="1 2">
    <name type="scientific">Burkholderia contaminans</name>
    <dbReference type="NCBI Taxonomy" id="488447"/>
    <lineage>
        <taxon>Bacteria</taxon>
        <taxon>Pseudomonadati</taxon>
        <taxon>Pseudomonadota</taxon>
        <taxon>Betaproteobacteria</taxon>
        <taxon>Burkholderiales</taxon>
        <taxon>Burkholderiaceae</taxon>
        <taxon>Burkholderia</taxon>
        <taxon>Burkholderia cepacia complex</taxon>
    </lineage>
</organism>
<accession>A0A6P3B5D3</accession>
<evidence type="ECO:0000313" key="2">
    <source>
        <dbReference type="Proteomes" id="UP000494109"/>
    </source>
</evidence>
<proteinExistence type="predicted"/>
<dbReference type="AlphaFoldDB" id="A0A6P3B5D3"/>
<evidence type="ECO:0000313" key="1">
    <source>
        <dbReference type="EMBL" id="VWD51888.1"/>
    </source>
</evidence>
<dbReference type="Proteomes" id="UP000494109">
    <property type="component" value="Unassembled WGS sequence"/>
</dbReference>
<sequence length="49" mass="5418">MKLPCLDIPLPRAGELRHKRGTQYQHAAQNGRYFGYSSCSATQPDVASP</sequence>